<reference evidence="3 4" key="1">
    <citation type="submission" date="2016-06" db="EMBL/GenBank/DDBJ databases">
        <authorList>
            <person name="Kjaerup R.B."/>
            <person name="Dalgaard T.S."/>
            <person name="Juul-Madsen H.R."/>
        </authorList>
    </citation>
    <scope>NUCLEOTIDE SEQUENCE [LARGE SCALE GENOMIC DNA]</scope>
    <source>
        <strain evidence="3 4">DSM 45248</strain>
    </source>
</reference>
<dbReference type="AlphaFoldDB" id="A0A1A9AA32"/>
<dbReference type="OrthoDB" id="9802683at2"/>
<gene>
    <name evidence="3" type="ORF">GA0070621_4629</name>
</gene>
<feature type="chain" id="PRO_5008383356" evidence="1">
    <location>
        <begin position="38"/>
        <end position="1029"/>
    </location>
</feature>
<dbReference type="Gene3D" id="2.60.120.430">
    <property type="entry name" value="Galactose-binding lectin"/>
    <property type="match status" value="2"/>
</dbReference>
<protein>
    <submittedName>
        <fullName evidence="3">Di-glucose binding within endoplasmic reticulum</fullName>
    </submittedName>
</protein>
<dbReference type="Proteomes" id="UP000198765">
    <property type="component" value="Chromosome I"/>
</dbReference>
<dbReference type="PATRIC" id="fig|299146.4.peg.4780"/>
<name>A0A1A9AA32_9ACTN</name>
<keyword evidence="1" id="KW-0732">Signal</keyword>
<evidence type="ECO:0000313" key="3">
    <source>
        <dbReference type="EMBL" id="SBT52995.1"/>
    </source>
</evidence>
<proteinExistence type="predicted"/>
<dbReference type="EMBL" id="LT594324">
    <property type="protein sequence ID" value="SBT52995.1"/>
    <property type="molecule type" value="Genomic_DNA"/>
</dbReference>
<dbReference type="InterPro" id="IPR021720">
    <property type="entry name" value="Malectin_dom"/>
</dbReference>
<feature type="domain" description="Malectin" evidence="2">
    <location>
        <begin position="652"/>
        <end position="801"/>
    </location>
</feature>
<keyword evidence="4" id="KW-1185">Reference proteome</keyword>
<feature type="signal peptide" evidence="1">
    <location>
        <begin position="1"/>
        <end position="37"/>
    </location>
</feature>
<accession>A0A1A9AA32</accession>
<evidence type="ECO:0000259" key="2">
    <source>
        <dbReference type="Pfam" id="PF11721"/>
    </source>
</evidence>
<dbReference type="SUPFAM" id="SSF50998">
    <property type="entry name" value="Quinoprotein alcohol dehydrogenase-like"/>
    <property type="match status" value="1"/>
</dbReference>
<dbReference type="PANTHER" id="PTHR34590">
    <property type="entry name" value="OS03G0124300 PROTEIN-RELATED"/>
    <property type="match status" value="1"/>
</dbReference>
<dbReference type="InterPro" id="IPR045272">
    <property type="entry name" value="ANXUR1/2-like"/>
</dbReference>
<dbReference type="InterPro" id="IPR011047">
    <property type="entry name" value="Quinoprotein_ADH-like_sf"/>
</dbReference>
<dbReference type="GO" id="GO:0004714">
    <property type="term" value="F:transmembrane receptor protein tyrosine kinase activity"/>
    <property type="evidence" value="ECO:0007669"/>
    <property type="project" value="InterPro"/>
</dbReference>
<dbReference type="Pfam" id="PF11721">
    <property type="entry name" value="Malectin"/>
    <property type="match status" value="2"/>
</dbReference>
<evidence type="ECO:0000256" key="1">
    <source>
        <dbReference type="SAM" id="SignalP"/>
    </source>
</evidence>
<organism evidence="3 4">
    <name type="scientific">Micromonospora narathiwatensis</name>
    <dbReference type="NCBI Taxonomy" id="299146"/>
    <lineage>
        <taxon>Bacteria</taxon>
        <taxon>Bacillati</taxon>
        <taxon>Actinomycetota</taxon>
        <taxon>Actinomycetes</taxon>
        <taxon>Micromonosporales</taxon>
        <taxon>Micromonosporaceae</taxon>
        <taxon>Micromonospora</taxon>
    </lineage>
</organism>
<feature type="domain" description="Malectin" evidence="2">
    <location>
        <begin position="478"/>
        <end position="628"/>
    </location>
</feature>
<evidence type="ECO:0000313" key="4">
    <source>
        <dbReference type="Proteomes" id="UP000198765"/>
    </source>
</evidence>
<sequence length="1029" mass="108066">MVSTILRHRSVSAFGAAALGIAVLFTPTAGLTAPALAAPAPGHTTMVGEVPSDKTPNINDGDVVAIYDAGTKVIVGGSFTRAQDRGSQTTEVTRNYLLAFDKATGKIDNSFVPVLDREVTALIAGPTPGTVYVAGQFNTVNGQSGFRKLALLNISDGSPVAGFKAPAFNGTIKDIALVGGRLLLGGIFSTAGTATRNGLASLNATTGALDDYLTVSLTEHHNWTPTNGGASAGVGAQKLAVSPDGRHLVVIGNFKKANNVVHDQIVRINLADASATIADWNTDRYTAACKYTAFDSYMRDVAFAPNGKYFVVVTTGAPYAGTLCDTAVRWETSAGGAGQEPTWVNYSGGDTFLSVGVSEQAIYVGGHIRWVNNPMGRDRAAAGAVPRASIAALDPVSGLPLSWNPGRHPRGYGVTEMLVTPQGLWLGSDQEWIGNREYKRARLAFFPLTGGNAPRSTATKGLPGNVYQAGRAAQTEVLYRVNAGGPKISAIDGGPDWAGDTAAAPSPLHNSGSSVSTYTTNAKVDSTVPATTPATLFNSERWDLAADPDMQWDFPVAAGTRVDVRIYLANRYAGTATAGKRKFNVSIDGVLKLNSFDPVAAIGATDRGTMRSFSVVSDGVVDVDFGRVLENPLVQGIEIVKTAPTPSASDVLYRVNAGGGSLTAASGPNWAADSAASPSQYHNTGSSVSTYTTNATLDATVPAGTPVALFNSERWDLATDPDMKWEFPVPAGTPIQVRIYLANRYAGTATAGKRKFNVSIDGVLKLNKFDPVASIGATNRGTMRAFAITSDGKVNIDFGRVLENPLVQGIEIVELPPVPSVTTVDDVSRRSYDGASKVGAVATVANSDKTPWSKATGAFWVGGDLFYGLNGEFYRRSFDGTAFGTPVKVDPYHDPKWDKIVTGSAPEGSTYAGMNSNFYDELPNVTGMFYSAGRLYYTLSGQSTLFWRWFTPDTGTVGAERTTVTGTKAFADAGGMFLNGDTLYVVSRSTGTLSSMAWSNGVPTGSITVRSGPGVDKVDWRGTATFVGP</sequence>